<comment type="caution">
    <text evidence="1">The sequence shown here is derived from an EMBL/GenBank/DDBJ whole genome shotgun (WGS) entry which is preliminary data.</text>
</comment>
<reference evidence="1 2" key="1">
    <citation type="journal article" date="2024" name="Commun. Biol.">
        <title>Comparative genomic analysis of thermophilic fungi reveals convergent evolutionary adaptations and gene losses.</title>
        <authorList>
            <person name="Steindorff A.S."/>
            <person name="Aguilar-Pontes M.V."/>
            <person name="Robinson A.J."/>
            <person name="Andreopoulos B."/>
            <person name="LaButti K."/>
            <person name="Kuo A."/>
            <person name="Mondo S."/>
            <person name="Riley R."/>
            <person name="Otillar R."/>
            <person name="Haridas S."/>
            <person name="Lipzen A."/>
            <person name="Grimwood J."/>
            <person name="Schmutz J."/>
            <person name="Clum A."/>
            <person name="Reid I.D."/>
            <person name="Moisan M.C."/>
            <person name="Butler G."/>
            <person name="Nguyen T.T.M."/>
            <person name="Dewar K."/>
            <person name="Conant G."/>
            <person name="Drula E."/>
            <person name="Henrissat B."/>
            <person name="Hansel C."/>
            <person name="Singer S."/>
            <person name="Hutchinson M.I."/>
            <person name="de Vries R.P."/>
            <person name="Natvig D.O."/>
            <person name="Powell A.J."/>
            <person name="Tsang A."/>
            <person name="Grigoriev I.V."/>
        </authorList>
    </citation>
    <scope>NUCLEOTIDE SEQUENCE [LARGE SCALE GENOMIC DNA]</scope>
    <source>
        <strain evidence="1 2">CBS 620.91</strain>
    </source>
</reference>
<accession>A0ABR3VK60</accession>
<sequence length="106" mass="12021">MFALRSVAAPVQRQCFRAAPRAATSFALQNQRLYSTQQDRVAKFDGKKDAQVSKLFRLLACLPACDHKLKPPPHLRSWHENHSKNNTATISHWGKWACASKLTFCL</sequence>
<dbReference type="Proteomes" id="UP001583172">
    <property type="component" value="Unassembled WGS sequence"/>
</dbReference>
<evidence type="ECO:0000313" key="2">
    <source>
        <dbReference type="Proteomes" id="UP001583172"/>
    </source>
</evidence>
<protein>
    <submittedName>
        <fullName evidence="1">Uncharacterized protein</fullName>
    </submittedName>
</protein>
<organism evidence="1 2">
    <name type="scientific">Humicola insolens</name>
    <name type="common">Soft-rot fungus</name>
    <dbReference type="NCBI Taxonomy" id="85995"/>
    <lineage>
        <taxon>Eukaryota</taxon>
        <taxon>Fungi</taxon>
        <taxon>Dikarya</taxon>
        <taxon>Ascomycota</taxon>
        <taxon>Pezizomycotina</taxon>
        <taxon>Sordariomycetes</taxon>
        <taxon>Sordariomycetidae</taxon>
        <taxon>Sordariales</taxon>
        <taxon>Chaetomiaceae</taxon>
        <taxon>Mycothermus</taxon>
    </lineage>
</organism>
<gene>
    <name evidence="1" type="ORF">VTJ49DRAFT_5881</name>
</gene>
<dbReference type="EMBL" id="JAZGSY010000051">
    <property type="protein sequence ID" value="KAL1842194.1"/>
    <property type="molecule type" value="Genomic_DNA"/>
</dbReference>
<name>A0ABR3VK60_HUMIN</name>
<proteinExistence type="predicted"/>
<evidence type="ECO:0000313" key="1">
    <source>
        <dbReference type="EMBL" id="KAL1842194.1"/>
    </source>
</evidence>
<keyword evidence="2" id="KW-1185">Reference proteome</keyword>